<accession>A0AAX3WNJ1</accession>
<dbReference type="AlphaFoldDB" id="A0AAX3WNJ1"/>
<dbReference type="EMBL" id="CP126101">
    <property type="protein sequence ID" value="WHY49397.1"/>
    <property type="molecule type" value="Genomic_DNA"/>
</dbReference>
<organism evidence="2 4">
    <name type="scientific">Lysinibacillus pakistanensis</name>
    <dbReference type="NCBI Taxonomy" id="759811"/>
    <lineage>
        <taxon>Bacteria</taxon>
        <taxon>Bacillati</taxon>
        <taxon>Bacillota</taxon>
        <taxon>Bacilli</taxon>
        <taxon>Bacillales</taxon>
        <taxon>Bacillaceae</taxon>
        <taxon>Lysinibacillus</taxon>
    </lineage>
</organism>
<keyword evidence="3" id="KW-1185">Reference proteome</keyword>
<dbReference type="EMBL" id="CP045835">
    <property type="protein sequence ID" value="QGG51789.1"/>
    <property type="molecule type" value="Genomic_DNA"/>
</dbReference>
<evidence type="ECO:0000313" key="2">
    <source>
        <dbReference type="EMBL" id="WHY49397.1"/>
    </source>
</evidence>
<dbReference type="Proteomes" id="UP001178322">
    <property type="component" value="Chromosome"/>
</dbReference>
<gene>
    <name evidence="1" type="ORF">GDS87_12915</name>
    <name evidence="2" type="ORF">QNH24_13680</name>
</gene>
<evidence type="ECO:0000313" key="3">
    <source>
        <dbReference type="Proteomes" id="UP000373269"/>
    </source>
</evidence>
<name>A0AAX3WNJ1_9BACI</name>
<reference evidence="2" key="2">
    <citation type="submission" date="2023-05" db="EMBL/GenBank/DDBJ databases">
        <title>Comparative genomics of Bacillaceae isolates and their secondary metabolite potential.</title>
        <authorList>
            <person name="Song L."/>
            <person name="Nielsen L.J."/>
            <person name="Mohite O."/>
            <person name="Xu X."/>
            <person name="Weber T."/>
            <person name="Kovacs A.T."/>
        </authorList>
    </citation>
    <scope>NUCLEOTIDE SEQUENCE</scope>
    <source>
        <strain evidence="2">LY1</strain>
    </source>
</reference>
<reference evidence="1 3" key="1">
    <citation type="submission" date="2019-11" db="EMBL/GenBank/DDBJ databases">
        <title>Whole Genome Sequencing and Comparative Genomic Analyses of Lysinibacillus pakistanensis LZH-9, a Halotolerant Strain with Excellent COD Removal Capability.</title>
        <authorList>
            <person name="Zhou H."/>
        </authorList>
    </citation>
    <scope>NUCLEOTIDE SEQUENCE [LARGE SCALE GENOMIC DNA]</scope>
    <source>
        <strain evidence="1 3">LZH-9</strain>
    </source>
</reference>
<dbReference type="RefSeq" id="WP_283868143.1">
    <property type="nucleotide sequence ID" value="NZ_CP045835.1"/>
</dbReference>
<dbReference type="Proteomes" id="UP000373269">
    <property type="component" value="Chromosome"/>
</dbReference>
<evidence type="ECO:0000313" key="4">
    <source>
        <dbReference type="Proteomes" id="UP001178322"/>
    </source>
</evidence>
<sequence length="107" mass="12228">MKSNFYSPSTPCEQGALLACPFQNAQKSGKAYDTTFSTSTEVKHKSFSPNMHFCTGIIPFDVMEKNLNITPQIQRINEIGLYCSGKEIARWLVKKSEYNKLEFDFFL</sequence>
<protein>
    <submittedName>
        <fullName evidence="2">Uncharacterized protein</fullName>
    </submittedName>
</protein>
<proteinExistence type="predicted"/>
<evidence type="ECO:0000313" key="1">
    <source>
        <dbReference type="EMBL" id="QGG51789.1"/>
    </source>
</evidence>